<evidence type="ECO:0000256" key="1">
    <source>
        <dbReference type="SAM" id="MobiDB-lite"/>
    </source>
</evidence>
<feature type="region of interest" description="Disordered" evidence="1">
    <location>
        <begin position="1"/>
        <end position="37"/>
    </location>
</feature>
<dbReference type="AlphaFoldDB" id="A0A0K6G7X1"/>
<gene>
    <name evidence="2" type="ORF">RSOLAG22IIIB_11307</name>
</gene>
<organism evidence="2 3">
    <name type="scientific">Rhizoctonia solani</name>
    <dbReference type="NCBI Taxonomy" id="456999"/>
    <lineage>
        <taxon>Eukaryota</taxon>
        <taxon>Fungi</taxon>
        <taxon>Dikarya</taxon>
        <taxon>Basidiomycota</taxon>
        <taxon>Agaricomycotina</taxon>
        <taxon>Agaricomycetes</taxon>
        <taxon>Cantharellales</taxon>
        <taxon>Ceratobasidiaceae</taxon>
        <taxon>Rhizoctonia</taxon>
    </lineage>
</organism>
<feature type="compositionally biased region" description="Low complexity" evidence="1">
    <location>
        <begin position="12"/>
        <end position="21"/>
    </location>
</feature>
<dbReference type="Proteomes" id="UP000044841">
    <property type="component" value="Unassembled WGS sequence"/>
</dbReference>
<proteinExistence type="predicted"/>
<evidence type="ECO:0000313" key="2">
    <source>
        <dbReference type="EMBL" id="CUA74570.1"/>
    </source>
</evidence>
<dbReference type="EMBL" id="CYGV01001460">
    <property type="protein sequence ID" value="CUA74570.1"/>
    <property type="molecule type" value="Genomic_DNA"/>
</dbReference>
<protein>
    <submittedName>
        <fullName evidence="2">Uncharacterized protein</fullName>
    </submittedName>
</protein>
<accession>A0A0K6G7X1</accession>
<keyword evidence="3" id="KW-1185">Reference proteome</keyword>
<feature type="compositionally biased region" description="Low complexity" evidence="1">
    <location>
        <begin position="28"/>
        <end position="37"/>
    </location>
</feature>
<reference evidence="2 3" key="1">
    <citation type="submission" date="2015-07" db="EMBL/GenBank/DDBJ databases">
        <authorList>
            <person name="Noorani M."/>
        </authorList>
    </citation>
    <scope>NUCLEOTIDE SEQUENCE [LARGE SCALE GENOMIC DNA]</scope>
    <source>
        <strain evidence="2">BBA 69670</strain>
    </source>
</reference>
<sequence length="99" mass="9523">MAAANHSIVQSPAPQVNVANALPPPAPGNAAGPAGGQLPANVAHVVQVDPLQGAATANHPAAEAAPELIGAGVAGPLPLPLGLGMSPLSSSLYGWLFGN</sequence>
<evidence type="ECO:0000313" key="3">
    <source>
        <dbReference type="Proteomes" id="UP000044841"/>
    </source>
</evidence>
<name>A0A0K6G7X1_9AGAM</name>